<dbReference type="SUPFAM" id="SSF56672">
    <property type="entry name" value="DNA/RNA polymerases"/>
    <property type="match status" value="1"/>
</dbReference>
<comment type="similarity">
    <text evidence="1">Belongs to the DNA polymerase type-Y family.</text>
</comment>
<comment type="caution">
    <text evidence="3">The sequence shown here is derived from an EMBL/GenBank/DDBJ whole genome shotgun (WGS) entry which is preliminary data.</text>
</comment>
<evidence type="ECO:0000313" key="4">
    <source>
        <dbReference type="Proteomes" id="UP000294489"/>
    </source>
</evidence>
<reference evidence="3 4" key="1">
    <citation type="submission" date="2019-03" db="EMBL/GenBank/DDBJ databases">
        <title>Freshwater and sediment microbial communities from various areas in North America, analyzing microbe dynamics in response to fracking.</title>
        <authorList>
            <person name="Lamendella R."/>
        </authorList>
    </citation>
    <scope>NUCLEOTIDE SEQUENCE [LARGE SCALE GENOMIC DNA]</scope>
    <source>
        <strain evidence="3 4">6_TX</strain>
    </source>
</reference>
<dbReference type="InterPro" id="IPR043128">
    <property type="entry name" value="Rev_trsase/Diguanyl_cyclase"/>
</dbReference>
<gene>
    <name evidence="3" type="ORF">DFO67_11658</name>
</gene>
<dbReference type="GO" id="GO:0005829">
    <property type="term" value="C:cytosol"/>
    <property type="evidence" value="ECO:0007669"/>
    <property type="project" value="TreeGrafter"/>
</dbReference>
<dbReference type="Proteomes" id="UP000294489">
    <property type="component" value="Unassembled WGS sequence"/>
</dbReference>
<dbReference type="InterPro" id="IPR043502">
    <property type="entry name" value="DNA/RNA_pol_sf"/>
</dbReference>
<name>A0A4R8FQS2_9GAMM</name>
<dbReference type="PANTHER" id="PTHR11076">
    <property type="entry name" value="DNA REPAIR POLYMERASE UMUC / TRANSFERASE FAMILY MEMBER"/>
    <property type="match status" value="1"/>
</dbReference>
<dbReference type="InterPro" id="IPR001126">
    <property type="entry name" value="UmuC"/>
</dbReference>
<dbReference type="Gene3D" id="3.30.70.270">
    <property type="match status" value="1"/>
</dbReference>
<dbReference type="GO" id="GO:0006281">
    <property type="term" value="P:DNA repair"/>
    <property type="evidence" value="ECO:0007669"/>
    <property type="project" value="InterPro"/>
</dbReference>
<accession>A0A4R8FQS2</accession>
<organism evidence="3 4">
    <name type="scientific">Modicisalibacter xianhensis</name>
    <dbReference type="NCBI Taxonomy" id="442341"/>
    <lineage>
        <taxon>Bacteria</taxon>
        <taxon>Pseudomonadati</taxon>
        <taxon>Pseudomonadota</taxon>
        <taxon>Gammaproteobacteria</taxon>
        <taxon>Oceanospirillales</taxon>
        <taxon>Halomonadaceae</taxon>
        <taxon>Modicisalibacter</taxon>
    </lineage>
</organism>
<dbReference type="PROSITE" id="PS50173">
    <property type="entry name" value="UMUC"/>
    <property type="match status" value="1"/>
</dbReference>
<dbReference type="GO" id="GO:0009432">
    <property type="term" value="P:SOS response"/>
    <property type="evidence" value="ECO:0007669"/>
    <property type="project" value="TreeGrafter"/>
</dbReference>
<dbReference type="GO" id="GO:0042276">
    <property type="term" value="P:error-prone translesion synthesis"/>
    <property type="evidence" value="ECO:0007669"/>
    <property type="project" value="TreeGrafter"/>
</dbReference>
<dbReference type="InterPro" id="IPR050116">
    <property type="entry name" value="DNA_polymerase-Y"/>
</dbReference>
<dbReference type="PANTHER" id="PTHR11076:SF34">
    <property type="entry name" value="PROTEIN UMUC"/>
    <property type="match status" value="1"/>
</dbReference>
<dbReference type="GO" id="GO:0003887">
    <property type="term" value="F:DNA-directed DNA polymerase activity"/>
    <property type="evidence" value="ECO:0007669"/>
    <property type="project" value="TreeGrafter"/>
</dbReference>
<evidence type="ECO:0000259" key="2">
    <source>
        <dbReference type="PROSITE" id="PS50173"/>
    </source>
</evidence>
<dbReference type="RefSeq" id="WP_279587001.1">
    <property type="nucleotide sequence ID" value="NZ_SOEC01000016.1"/>
</dbReference>
<evidence type="ECO:0000313" key="3">
    <source>
        <dbReference type="EMBL" id="TDX26215.1"/>
    </source>
</evidence>
<sequence length="98" mass="10788">MYALIDCNNFFVSCERLFEPALEGVPVGVLSNNDGCVIARSEELKALGIAMGMPVHQIPPGQRRRIVLRSTNSALYGDLSSRVQQVLATRVPALEPYR</sequence>
<dbReference type="Gene3D" id="3.40.1170.60">
    <property type="match status" value="1"/>
</dbReference>
<dbReference type="AlphaFoldDB" id="A0A4R8FQS2"/>
<dbReference type="Pfam" id="PF00817">
    <property type="entry name" value="IMS"/>
    <property type="match status" value="1"/>
</dbReference>
<protein>
    <submittedName>
        <fullName evidence="3">ImpB/mucB/samB family protein</fullName>
    </submittedName>
</protein>
<dbReference type="EMBL" id="SOEC01000016">
    <property type="protein sequence ID" value="TDX26215.1"/>
    <property type="molecule type" value="Genomic_DNA"/>
</dbReference>
<feature type="domain" description="UmuC" evidence="2">
    <location>
        <begin position="2"/>
        <end position="98"/>
    </location>
</feature>
<evidence type="ECO:0000256" key="1">
    <source>
        <dbReference type="ARBA" id="ARBA00010945"/>
    </source>
</evidence>
<proteinExistence type="inferred from homology"/>